<dbReference type="Proteomes" id="UP001149140">
    <property type="component" value="Unassembled WGS sequence"/>
</dbReference>
<name>A0A9X3RZZ5_9ACTN</name>
<evidence type="ECO:0000259" key="1">
    <source>
        <dbReference type="Pfam" id="PF12902"/>
    </source>
</evidence>
<reference evidence="2" key="1">
    <citation type="submission" date="2022-10" db="EMBL/GenBank/DDBJ databases">
        <title>The WGS of Solirubrobacter ginsenosidimutans DSM 21036.</title>
        <authorList>
            <person name="Jiang Z."/>
        </authorList>
    </citation>
    <scope>NUCLEOTIDE SEQUENCE</scope>
    <source>
        <strain evidence="2">DSM 21036</strain>
    </source>
</reference>
<keyword evidence="3" id="KW-1185">Reference proteome</keyword>
<comment type="caution">
    <text evidence="2">The sequence shown here is derived from an EMBL/GenBank/DDBJ whole genome shotgun (WGS) entry which is preliminary data.</text>
</comment>
<evidence type="ECO:0000313" key="2">
    <source>
        <dbReference type="EMBL" id="MDA0160769.1"/>
    </source>
</evidence>
<dbReference type="PANTHER" id="PTHR34400">
    <property type="match status" value="1"/>
</dbReference>
<dbReference type="Gene3D" id="1.20.1260.10">
    <property type="match status" value="1"/>
</dbReference>
<gene>
    <name evidence="2" type="ORF">OM076_10875</name>
</gene>
<dbReference type="Pfam" id="PF12902">
    <property type="entry name" value="Ferritin-like"/>
    <property type="match status" value="1"/>
</dbReference>
<evidence type="ECO:0000313" key="3">
    <source>
        <dbReference type="Proteomes" id="UP001149140"/>
    </source>
</evidence>
<feature type="domain" description="Iminophenyl-pyruvate dimer synthase" evidence="1">
    <location>
        <begin position="42"/>
        <end position="268"/>
    </location>
</feature>
<dbReference type="AlphaFoldDB" id="A0A9X3RZZ5"/>
<dbReference type="InterPro" id="IPR012347">
    <property type="entry name" value="Ferritin-like"/>
</dbReference>
<dbReference type="PANTHER" id="PTHR34400:SF4">
    <property type="entry name" value="MEMBRANE PROTEIN"/>
    <property type="match status" value="1"/>
</dbReference>
<accession>A0A9X3RZZ5</accession>
<dbReference type="InterPro" id="IPR026820">
    <property type="entry name" value="VioB/RebD_dom"/>
</dbReference>
<protein>
    <submittedName>
        <fullName evidence="2">Ferritin-like protein</fullName>
    </submittedName>
</protein>
<proteinExistence type="predicted"/>
<dbReference type="RefSeq" id="WP_270039814.1">
    <property type="nucleotide sequence ID" value="NZ_JAPDOD010000007.1"/>
</dbReference>
<dbReference type="EMBL" id="JAPDOD010000007">
    <property type="protein sequence ID" value="MDA0160769.1"/>
    <property type="molecule type" value="Genomic_DNA"/>
</dbReference>
<sequence>MTDPSVNAGRGRLAELLATRGGRAEPEAPFVIEHREALVYMLCQAAELEHGIMCQYLFAAFSLKQRADEGLTPEELEAVIRWRRTIAHVAAEEMLHLALVQNVLAAIGAAPHLTRPNLPAPARHYPAGVNLALVPFGEPALQHFMFLERPEGMALEGAQGIDAPLREAVPLPAEGDIVPQLQDFATVGHLYRSIEHGLARLAEKFGERHLFVGPPRAQATSADFQWPELVAVTDLASAQQALDTILEQGEGARGHWEAAHFGEFVRILEEYRAMLEANPAFDPVRPVQFATVRRSEHDDSIPLIGDRTTARCTDLFNVSYEILLQILERYFAHTEETDAQLGTLANAAVTLMAGVLKPLGDLITTLPVGPEHPGRTAGPSFELFYEDDDLLPHRESAWVLLEERVREAASFCSAVADGAPADVANALGPAERALTAVADSLSRHFADWGATSRFATDGDGTAAITTKDKPMLFEEDIKPLFRERDRNAMRYAFDLWSPDDVSAHADAILARLDAGTMPCDGAWPAEHVAAFRRWIDAGKPT</sequence>
<organism evidence="2 3">
    <name type="scientific">Solirubrobacter ginsenosidimutans</name>
    <dbReference type="NCBI Taxonomy" id="490573"/>
    <lineage>
        <taxon>Bacteria</taxon>
        <taxon>Bacillati</taxon>
        <taxon>Actinomycetota</taxon>
        <taxon>Thermoleophilia</taxon>
        <taxon>Solirubrobacterales</taxon>
        <taxon>Solirubrobacteraceae</taxon>
        <taxon>Solirubrobacter</taxon>
    </lineage>
</organism>